<dbReference type="EMBL" id="BPLQ01015594">
    <property type="protein sequence ID" value="GIY89236.1"/>
    <property type="molecule type" value="Genomic_DNA"/>
</dbReference>
<evidence type="ECO:0000313" key="1">
    <source>
        <dbReference type="EMBL" id="GIY89236.1"/>
    </source>
</evidence>
<comment type="caution">
    <text evidence="1">The sequence shown here is derived from an EMBL/GenBank/DDBJ whole genome shotgun (WGS) entry which is preliminary data.</text>
</comment>
<accession>A0AAV4X5F7</accession>
<name>A0AAV4X5F7_9ARAC</name>
<reference evidence="1 2" key="1">
    <citation type="submission" date="2021-06" db="EMBL/GenBank/DDBJ databases">
        <title>Caerostris darwini draft genome.</title>
        <authorList>
            <person name="Kono N."/>
            <person name="Arakawa K."/>
        </authorList>
    </citation>
    <scope>NUCLEOTIDE SEQUENCE [LARGE SCALE GENOMIC DNA]</scope>
</reference>
<sequence length="107" mass="11828">MATKSPRVRRTRRITPEEKSLVGSLAQGTTRLAKLVGQQFFFLLSCLREDKTSLYFIPKTSSHQYSFLAGKTDSNHLVKTGFASTPKGSRIGFIADGALITLPPIRN</sequence>
<organism evidence="1 2">
    <name type="scientific">Caerostris darwini</name>
    <dbReference type="NCBI Taxonomy" id="1538125"/>
    <lineage>
        <taxon>Eukaryota</taxon>
        <taxon>Metazoa</taxon>
        <taxon>Ecdysozoa</taxon>
        <taxon>Arthropoda</taxon>
        <taxon>Chelicerata</taxon>
        <taxon>Arachnida</taxon>
        <taxon>Araneae</taxon>
        <taxon>Araneomorphae</taxon>
        <taxon>Entelegynae</taxon>
        <taxon>Araneoidea</taxon>
        <taxon>Araneidae</taxon>
        <taxon>Caerostris</taxon>
    </lineage>
</organism>
<proteinExistence type="predicted"/>
<dbReference type="Proteomes" id="UP001054837">
    <property type="component" value="Unassembled WGS sequence"/>
</dbReference>
<evidence type="ECO:0000313" key="2">
    <source>
        <dbReference type="Proteomes" id="UP001054837"/>
    </source>
</evidence>
<dbReference type="AlphaFoldDB" id="A0AAV4X5F7"/>
<gene>
    <name evidence="1" type="ORF">CDAR_59141</name>
</gene>
<protein>
    <submittedName>
        <fullName evidence="1">Uncharacterized protein</fullName>
    </submittedName>
</protein>
<keyword evidence="2" id="KW-1185">Reference proteome</keyword>